<dbReference type="PROSITE" id="PS00237">
    <property type="entry name" value="G_PROTEIN_RECEP_F1_1"/>
    <property type="match status" value="1"/>
</dbReference>
<keyword evidence="4 9" id="KW-1133">Transmembrane helix</keyword>
<dbReference type="HOGENOM" id="CLU_631994_0_0_1"/>
<dbReference type="GO" id="GO:0004930">
    <property type="term" value="F:G protein-coupled receptor activity"/>
    <property type="evidence" value="ECO:0007669"/>
    <property type="project" value="UniProtKB-KW"/>
</dbReference>
<dbReference type="EMBL" id="AMQN01013812">
    <property type="status" value="NOT_ANNOTATED_CDS"/>
    <property type="molecule type" value="Genomic_DNA"/>
</dbReference>
<evidence type="ECO:0000256" key="2">
    <source>
        <dbReference type="ARBA" id="ARBA00022475"/>
    </source>
</evidence>
<feature type="transmembrane region" description="Helical" evidence="9">
    <location>
        <begin position="247"/>
        <end position="267"/>
    </location>
</feature>
<keyword evidence="3 7" id="KW-0812">Transmembrane</keyword>
<keyword evidence="6 7" id="KW-0675">Receptor</keyword>
<dbReference type="OrthoDB" id="6156007at2759"/>
<evidence type="ECO:0000256" key="9">
    <source>
        <dbReference type="SAM" id="Phobius"/>
    </source>
</evidence>
<keyword evidence="2" id="KW-1003">Cell membrane</keyword>
<feature type="compositionally biased region" description="Basic and acidic residues" evidence="8">
    <location>
        <begin position="395"/>
        <end position="407"/>
    </location>
</feature>
<feature type="transmembrane region" description="Helical" evidence="9">
    <location>
        <begin position="304"/>
        <end position="328"/>
    </location>
</feature>
<feature type="transmembrane region" description="Helical" evidence="9">
    <location>
        <begin position="192"/>
        <end position="213"/>
    </location>
</feature>
<evidence type="ECO:0000256" key="1">
    <source>
        <dbReference type="ARBA" id="ARBA00004651"/>
    </source>
</evidence>
<evidence type="ECO:0000256" key="5">
    <source>
        <dbReference type="ARBA" id="ARBA00023136"/>
    </source>
</evidence>
<evidence type="ECO:0000313" key="13">
    <source>
        <dbReference type="Proteomes" id="UP000014760"/>
    </source>
</evidence>
<dbReference type="PANTHER" id="PTHR24241">
    <property type="entry name" value="NEUROPEPTIDE RECEPTOR-RELATED G-PROTEIN COUPLED RECEPTOR"/>
    <property type="match status" value="1"/>
</dbReference>
<comment type="similarity">
    <text evidence="7">Belongs to the G-protein coupled receptor 1 family.</text>
</comment>
<comment type="subcellular location">
    <subcellularLocation>
        <location evidence="1">Cell membrane</location>
        <topology evidence="1">Multi-pass membrane protein</topology>
    </subcellularLocation>
</comment>
<keyword evidence="7" id="KW-0297">G-protein coupled receptor</keyword>
<evidence type="ECO:0000256" key="3">
    <source>
        <dbReference type="ARBA" id="ARBA00022692"/>
    </source>
</evidence>
<feature type="domain" description="G-protein coupled receptors family 1 profile" evidence="10">
    <location>
        <begin position="75"/>
        <end position="356"/>
    </location>
</feature>
<dbReference type="CDD" id="cd00637">
    <property type="entry name" value="7tm_classA_rhodopsin-like"/>
    <property type="match status" value="1"/>
</dbReference>
<reference evidence="11 13" key="2">
    <citation type="journal article" date="2013" name="Nature">
        <title>Insights into bilaterian evolution from three spiralian genomes.</title>
        <authorList>
            <person name="Simakov O."/>
            <person name="Marletaz F."/>
            <person name="Cho S.J."/>
            <person name="Edsinger-Gonzales E."/>
            <person name="Havlak P."/>
            <person name="Hellsten U."/>
            <person name="Kuo D.H."/>
            <person name="Larsson T."/>
            <person name="Lv J."/>
            <person name="Arendt D."/>
            <person name="Savage R."/>
            <person name="Osoegawa K."/>
            <person name="de Jong P."/>
            <person name="Grimwood J."/>
            <person name="Chapman J.A."/>
            <person name="Shapiro H."/>
            <person name="Aerts A."/>
            <person name="Otillar R.P."/>
            <person name="Terry A.Y."/>
            <person name="Boore J.L."/>
            <person name="Grigoriev I.V."/>
            <person name="Lindberg D.R."/>
            <person name="Seaver E.C."/>
            <person name="Weisblat D.A."/>
            <person name="Putnam N.H."/>
            <person name="Rokhsar D.S."/>
        </authorList>
    </citation>
    <scope>NUCLEOTIDE SEQUENCE</scope>
    <source>
        <strain evidence="11 13">I ESC-2004</strain>
    </source>
</reference>
<dbReference type="PRINTS" id="PR00237">
    <property type="entry name" value="GPCRRHODOPSN"/>
</dbReference>
<dbReference type="PANTHER" id="PTHR24241:SF193">
    <property type="entry name" value="G-PROTEIN COUPLED RECEPTORS FAMILY 1 PROFILE DOMAIN-CONTAINING PROTEIN"/>
    <property type="match status" value="1"/>
</dbReference>
<evidence type="ECO:0000256" key="8">
    <source>
        <dbReference type="SAM" id="MobiDB-lite"/>
    </source>
</evidence>
<reference evidence="12" key="3">
    <citation type="submission" date="2015-06" db="UniProtKB">
        <authorList>
            <consortium name="EnsemblMetazoa"/>
        </authorList>
    </citation>
    <scope>IDENTIFICATION</scope>
</reference>
<organism evidence="11">
    <name type="scientific">Capitella teleta</name>
    <name type="common">Polychaete worm</name>
    <dbReference type="NCBI Taxonomy" id="283909"/>
    <lineage>
        <taxon>Eukaryota</taxon>
        <taxon>Metazoa</taxon>
        <taxon>Spiralia</taxon>
        <taxon>Lophotrochozoa</taxon>
        <taxon>Annelida</taxon>
        <taxon>Polychaeta</taxon>
        <taxon>Sedentaria</taxon>
        <taxon>Scolecida</taxon>
        <taxon>Capitellidae</taxon>
        <taxon>Capitella</taxon>
    </lineage>
</organism>
<dbReference type="EMBL" id="KB310511">
    <property type="protein sequence ID" value="ELT91411.1"/>
    <property type="molecule type" value="Genomic_DNA"/>
</dbReference>
<name>R7TIP5_CAPTE</name>
<proteinExistence type="inferred from homology"/>
<feature type="transmembrane region" description="Helical" evidence="9">
    <location>
        <begin position="57"/>
        <end position="82"/>
    </location>
</feature>
<accession>R7TIP5</accession>
<dbReference type="InterPro" id="IPR000276">
    <property type="entry name" value="GPCR_Rhodpsn"/>
</dbReference>
<gene>
    <name evidence="11" type="ORF">CAPTEDRAFT_185316</name>
</gene>
<dbReference type="Proteomes" id="UP000014760">
    <property type="component" value="Unassembled WGS sequence"/>
</dbReference>
<dbReference type="EnsemblMetazoa" id="CapteT185316">
    <property type="protein sequence ID" value="CapteP185316"/>
    <property type="gene ID" value="CapteG185316"/>
</dbReference>
<dbReference type="GO" id="GO:0005886">
    <property type="term" value="C:plasma membrane"/>
    <property type="evidence" value="ECO:0007669"/>
    <property type="project" value="UniProtKB-SubCell"/>
</dbReference>
<keyword evidence="13" id="KW-1185">Reference proteome</keyword>
<dbReference type="InterPro" id="IPR017452">
    <property type="entry name" value="GPCR_Rhodpsn_7TM"/>
</dbReference>
<reference evidence="13" key="1">
    <citation type="submission" date="2012-12" db="EMBL/GenBank/DDBJ databases">
        <authorList>
            <person name="Hellsten U."/>
            <person name="Grimwood J."/>
            <person name="Chapman J.A."/>
            <person name="Shapiro H."/>
            <person name="Aerts A."/>
            <person name="Otillar R.P."/>
            <person name="Terry A.Y."/>
            <person name="Boore J.L."/>
            <person name="Simakov O."/>
            <person name="Marletaz F."/>
            <person name="Cho S.-J."/>
            <person name="Edsinger-Gonzales E."/>
            <person name="Havlak P."/>
            <person name="Kuo D.-H."/>
            <person name="Larsson T."/>
            <person name="Lv J."/>
            <person name="Arendt D."/>
            <person name="Savage R."/>
            <person name="Osoegawa K."/>
            <person name="de Jong P."/>
            <person name="Lindberg D.R."/>
            <person name="Seaver E.C."/>
            <person name="Weisblat D.A."/>
            <person name="Putnam N.H."/>
            <person name="Grigoriev I.V."/>
            <person name="Rokhsar D.S."/>
        </authorList>
    </citation>
    <scope>NUCLEOTIDE SEQUENCE</scope>
    <source>
        <strain evidence="13">I ESC-2004</strain>
    </source>
</reference>
<dbReference type="GO" id="GO:0032870">
    <property type="term" value="P:cellular response to hormone stimulus"/>
    <property type="evidence" value="ECO:0007669"/>
    <property type="project" value="TreeGrafter"/>
</dbReference>
<evidence type="ECO:0000256" key="6">
    <source>
        <dbReference type="ARBA" id="ARBA00023170"/>
    </source>
</evidence>
<dbReference type="SUPFAM" id="SSF81321">
    <property type="entry name" value="Family A G protein-coupled receptor-like"/>
    <property type="match status" value="1"/>
</dbReference>
<keyword evidence="7" id="KW-0807">Transducer</keyword>
<dbReference type="PROSITE" id="PS50262">
    <property type="entry name" value="G_PROTEIN_RECEP_F1_2"/>
    <property type="match status" value="1"/>
</dbReference>
<dbReference type="OMA" id="WIARCLA"/>
<protein>
    <recommendedName>
        <fullName evidence="10">G-protein coupled receptors family 1 profile domain-containing protein</fullName>
    </recommendedName>
</protein>
<evidence type="ECO:0000259" key="10">
    <source>
        <dbReference type="PROSITE" id="PS50262"/>
    </source>
</evidence>
<feature type="transmembrane region" description="Helical" evidence="9">
    <location>
        <begin position="146"/>
        <end position="171"/>
    </location>
</feature>
<sequence length="434" mass="48893">MCNAGPRNESLVADAESYYTLYKIMVLIMFCIQIRCRIPNRMEGEIAEKVPEFPTAFVNAIMIVFIVQIVVGLISNITVMIFRNVLKRSKVSPSGQQWVGGVGTSSSEQAIVNATLLTNLNVADMIICTTSIPMALTYTVMGRDNGLLFCLCNEAFLSFSTSSSALNLLVISINRHQTILAPFKRTFKVKHLPYILLTTWALSFLGFGLPFLLLTVNSWENISDAHAQCFDLLNLYTPGHHFFFECYYVLIYFVSNVIVVLCYCRIFRVAKSRINTRTTIVQSTSNNADQTNAKNREKTMTHMTLMIVITFTVCWGPHAITSIVTMVIEPSYRLSMVRIVCLTLAYFAPLIHPLLYVFMRRSFRAEVRNFFSKSEAVSNKTLTHARHTSITAAKEPSRKNSRSKELNPTESSTLPTVSSRLNLMLKESISNNGM</sequence>
<dbReference type="STRING" id="283909.R7TIP5"/>
<dbReference type="GO" id="GO:0042277">
    <property type="term" value="F:peptide binding"/>
    <property type="evidence" value="ECO:0007669"/>
    <property type="project" value="TreeGrafter"/>
</dbReference>
<dbReference type="AlphaFoldDB" id="R7TIP5"/>
<dbReference type="Gene3D" id="1.20.1070.10">
    <property type="entry name" value="Rhodopsin 7-helix transmembrane proteins"/>
    <property type="match status" value="1"/>
</dbReference>
<evidence type="ECO:0000313" key="12">
    <source>
        <dbReference type="EnsemblMetazoa" id="CapteP185316"/>
    </source>
</evidence>
<dbReference type="Pfam" id="PF00001">
    <property type="entry name" value="7tm_1"/>
    <property type="match status" value="1"/>
</dbReference>
<keyword evidence="5 9" id="KW-0472">Membrane</keyword>
<feature type="region of interest" description="Disordered" evidence="8">
    <location>
        <begin position="384"/>
        <end position="415"/>
    </location>
</feature>
<evidence type="ECO:0000313" key="11">
    <source>
        <dbReference type="EMBL" id="ELT91411.1"/>
    </source>
</evidence>
<evidence type="ECO:0000256" key="4">
    <source>
        <dbReference type="ARBA" id="ARBA00022989"/>
    </source>
</evidence>
<feature type="transmembrane region" description="Helical" evidence="9">
    <location>
        <begin position="334"/>
        <end position="358"/>
    </location>
</feature>
<evidence type="ECO:0000256" key="7">
    <source>
        <dbReference type="RuleBase" id="RU000688"/>
    </source>
</evidence>